<feature type="compositionally biased region" description="Polar residues" evidence="2">
    <location>
        <begin position="1"/>
        <end position="10"/>
    </location>
</feature>
<sequence>MTSLNKSIRSGDNPDITEERQKSTFDTHAMAAVIYGSSKIAQRRREISAATAQIPELADVKPLPFMTRDEKVEESIRKIAVLTKHQPHLINPSDSHEYLHLHKYVKWLRDISQPEVSQTRRFAADLLYTRSVVSLTMRVYTRYKTLITRSDRTKNFACIRKEQERPADESFFEDS</sequence>
<dbReference type="GO" id="GO:0071949">
    <property type="term" value="F:FAD binding"/>
    <property type="evidence" value="ECO:0007669"/>
    <property type="project" value="InterPro"/>
</dbReference>
<protein>
    <submittedName>
        <fullName evidence="4">Acyl-CoA_ox_N domain-containing protein</fullName>
    </submittedName>
</protein>
<dbReference type="InterPro" id="IPR012258">
    <property type="entry name" value="Acyl-CoA_oxidase"/>
</dbReference>
<dbReference type="AlphaFoldDB" id="A0A8R1ECK3"/>
<reference evidence="5" key="1">
    <citation type="submission" date="2010-08" db="EMBL/GenBank/DDBJ databases">
        <authorList>
            <consortium name="Caenorhabditis japonica Sequencing Consortium"/>
            <person name="Wilson R.K."/>
        </authorList>
    </citation>
    <scope>NUCLEOTIDE SEQUENCE [LARGE SCALE GENOMIC DNA]</scope>
    <source>
        <strain evidence="5">DF5081</strain>
    </source>
</reference>
<dbReference type="GO" id="GO:0055088">
    <property type="term" value="P:lipid homeostasis"/>
    <property type="evidence" value="ECO:0007669"/>
    <property type="project" value="TreeGrafter"/>
</dbReference>
<evidence type="ECO:0000313" key="4">
    <source>
        <dbReference type="EnsemblMetazoa" id="CJA32234a.1"/>
    </source>
</evidence>
<evidence type="ECO:0000256" key="2">
    <source>
        <dbReference type="SAM" id="MobiDB-lite"/>
    </source>
</evidence>
<reference evidence="4" key="2">
    <citation type="submission" date="2022-06" db="UniProtKB">
        <authorList>
            <consortium name="EnsemblMetazoa"/>
        </authorList>
    </citation>
    <scope>IDENTIFICATION</scope>
    <source>
        <strain evidence="4">DF5081</strain>
    </source>
</reference>
<feature type="region of interest" description="Disordered" evidence="2">
    <location>
        <begin position="1"/>
        <end position="23"/>
    </location>
</feature>
<dbReference type="GO" id="GO:0005777">
    <property type="term" value="C:peroxisome"/>
    <property type="evidence" value="ECO:0007669"/>
    <property type="project" value="InterPro"/>
</dbReference>
<dbReference type="InterPro" id="IPR029320">
    <property type="entry name" value="Acyl-CoA_ox_N"/>
</dbReference>
<dbReference type="PANTHER" id="PTHR10909">
    <property type="entry name" value="ELECTRON TRANSPORT OXIDOREDUCTASE"/>
    <property type="match status" value="1"/>
</dbReference>
<dbReference type="GO" id="GO:1904070">
    <property type="term" value="P:ascaroside biosynthetic process"/>
    <property type="evidence" value="ECO:0007669"/>
    <property type="project" value="TreeGrafter"/>
</dbReference>
<organism evidence="4 5">
    <name type="scientific">Caenorhabditis japonica</name>
    <dbReference type="NCBI Taxonomy" id="281687"/>
    <lineage>
        <taxon>Eukaryota</taxon>
        <taxon>Metazoa</taxon>
        <taxon>Ecdysozoa</taxon>
        <taxon>Nematoda</taxon>
        <taxon>Chromadorea</taxon>
        <taxon>Rhabditida</taxon>
        <taxon>Rhabditina</taxon>
        <taxon>Rhabditomorpha</taxon>
        <taxon>Rhabditoidea</taxon>
        <taxon>Rhabditidae</taxon>
        <taxon>Peloderinae</taxon>
        <taxon>Caenorhabditis</taxon>
    </lineage>
</organism>
<keyword evidence="5" id="KW-1185">Reference proteome</keyword>
<proteinExistence type="predicted"/>
<dbReference type="EnsemblMetazoa" id="CJA32234a.1">
    <property type="protein sequence ID" value="CJA32234a.1"/>
    <property type="gene ID" value="WBGene00208081"/>
</dbReference>
<dbReference type="Gene3D" id="1.10.540.10">
    <property type="entry name" value="Acyl-CoA dehydrogenase/oxidase, N-terminal domain"/>
    <property type="match status" value="1"/>
</dbReference>
<dbReference type="GO" id="GO:0003997">
    <property type="term" value="F:acyl-CoA oxidase activity"/>
    <property type="evidence" value="ECO:0007669"/>
    <property type="project" value="InterPro"/>
</dbReference>
<dbReference type="Proteomes" id="UP000005237">
    <property type="component" value="Unassembled WGS sequence"/>
</dbReference>
<comment type="pathway">
    <text evidence="1">Lipid metabolism; peroxisomal fatty acid beta-oxidation.</text>
</comment>
<dbReference type="GO" id="GO:0005504">
    <property type="term" value="F:fatty acid binding"/>
    <property type="evidence" value="ECO:0007669"/>
    <property type="project" value="TreeGrafter"/>
</dbReference>
<dbReference type="PANTHER" id="PTHR10909:SF250">
    <property type="entry name" value="PEROXISOMAL ACYL-COENZYME A OXIDASE 1"/>
    <property type="match status" value="1"/>
</dbReference>
<evidence type="ECO:0000259" key="3">
    <source>
        <dbReference type="Pfam" id="PF14749"/>
    </source>
</evidence>
<dbReference type="GO" id="GO:0033540">
    <property type="term" value="P:fatty acid beta-oxidation using acyl-CoA oxidase"/>
    <property type="evidence" value="ECO:0007669"/>
    <property type="project" value="TreeGrafter"/>
</dbReference>
<evidence type="ECO:0000313" key="5">
    <source>
        <dbReference type="Proteomes" id="UP000005237"/>
    </source>
</evidence>
<name>A0A8R1ECK3_CAEJA</name>
<dbReference type="Pfam" id="PF14749">
    <property type="entry name" value="Acyl-CoA_ox_N"/>
    <property type="match status" value="1"/>
</dbReference>
<evidence type="ECO:0000256" key="1">
    <source>
        <dbReference type="ARBA" id="ARBA00004846"/>
    </source>
</evidence>
<feature type="domain" description="Acyl-coenzyme A oxidase N-terminal" evidence="3">
    <location>
        <begin position="26"/>
        <end position="101"/>
    </location>
</feature>
<dbReference type="InterPro" id="IPR037069">
    <property type="entry name" value="AcylCoA_DH/ox_N_sf"/>
</dbReference>
<accession>A0A8R1ECK3</accession>